<dbReference type="EMBL" id="JAUPFM010000121">
    <property type="protein sequence ID" value="KAK2812694.1"/>
    <property type="molecule type" value="Genomic_DNA"/>
</dbReference>
<comment type="caution">
    <text evidence="3">The sequence shown here is derived from an EMBL/GenBank/DDBJ whole genome shotgun (WGS) entry which is preliminary data.</text>
</comment>
<feature type="region of interest" description="Disordered" evidence="2">
    <location>
        <begin position="1202"/>
        <end position="1247"/>
    </location>
</feature>
<accession>A0AA88IJE2</accession>
<name>A0AA88IJE2_CHASR</name>
<feature type="compositionally biased region" description="Basic and acidic residues" evidence="2">
    <location>
        <begin position="1232"/>
        <end position="1241"/>
    </location>
</feature>
<protein>
    <submittedName>
        <fullName evidence="3">Uncharacterized protein</fullName>
    </submittedName>
</protein>
<keyword evidence="1" id="KW-0175">Coiled coil</keyword>
<proteinExistence type="predicted"/>
<evidence type="ECO:0000313" key="3">
    <source>
        <dbReference type="EMBL" id="KAK2812694.1"/>
    </source>
</evidence>
<dbReference type="Proteomes" id="UP001187415">
    <property type="component" value="Unassembled WGS sequence"/>
</dbReference>
<evidence type="ECO:0000256" key="2">
    <source>
        <dbReference type="SAM" id="MobiDB-lite"/>
    </source>
</evidence>
<reference evidence="3" key="1">
    <citation type="submission" date="2023-07" db="EMBL/GenBank/DDBJ databases">
        <title>Chromosome-level Genome Assembly of Striped Snakehead (Channa striata).</title>
        <authorList>
            <person name="Liu H."/>
        </authorList>
    </citation>
    <scope>NUCLEOTIDE SEQUENCE</scope>
    <source>
        <strain evidence="3">Gz</strain>
        <tissue evidence="3">Muscle</tissue>
    </source>
</reference>
<evidence type="ECO:0000256" key="1">
    <source>
        <dbReference type="SAM" id="Coils"/>
    </source>
</evidence>
<feature type="region of interest" description="Disordered" evidence="2">
    <location>
        <begin position="666"/>
        <end position="704"/>
    </location>
</feature>
<feature type="coiled-coil region" evidence="1">
    <location>
        <begin position="1336"/>
        <end position="1363"/>
    </location>
</feature>
<feature type="compositionally biased region" description="Polar residues" evidence="2">
    <location>
        <begin position="666"/>
        <end position="676"/>
    </location>
</feature>
<evidence type="ECO:0000313" key="4">
    <source>
        <dbReference type="Proteomes" id="UP001187415"/>
    </source>
</evidence>
<organism evidence="3 4">
    <name type="scientific">Channa striata</name>
    <name type="common">Snakehead murrel</name>
    <name type="synonym">Ophicephalus striatus</name>
    <dbReference type="NCBI Taxonomy" id="64152"/>
    <lineage>
        <taxon>Eukaryota</taxon>
        <taxon>Metazoa</taxon>
        <taxon>Chordata</taxon>
        <taxon>Craniata</taxon>
        <taxon>Vertebrata</taxon>
        <taxon>Euteleostomi</taxon>
        <taxon>Actinopterygii</taxon>
        <taxon>Neopterygii</taxon>
        <taxon>Teleostei</taxon>
        <taxon>Neoteleostei</taxon>
        <taxon>Acanthomorphata</taxon>
        <taxon>Anabantaria</taxon>
        <taxon>Anabantiformes</taxon>
        <taxon>Channoidei</taxon>
        <taxon>Channidae</taxon>
        <taxon>Channa</taxon>
    </lineage>
</organism>
<gene>
    <name evidence="3" type="ORF">Q5P01_000995</name>
</gene>
<sequence length="1436" mass="159277">MFWMMFRALCCLCSHRRNLNARRDYPSYRYRELYYGDTGDEDDEDDDAGRRGDDRLELSRLKRGAIDAAADVSVAERLLARYGGNDSSLLMHYDKSHEKMIRALGKLSPSGRGVQSYSRIAHIASIAVPAATMSVVKMDPSAYALKTLEAIKWLIVKAPGFMDNPADSFSSFIADNMIRASASNSSVSADATVKILQAHMGVSLFRQQRETSRLLAGLVYKMMIPDQAVPTGTRFCRRYTITDQREAQRGTYDTVGNGVQTRQYSQVFQHTSKVVTMRFGSLLGITVPAAAAELIHRELERVGTSWELTRTIEVLQYCAAQPTLTDRIAQRLGQCCRADKLDCVLAMAELMCGMVNVQPEAFVCVLENARRVLGCDRPEVLVMGDTLFRVISQSSDTGLRARIASEVTELVPEVSVYTAANETTRGEGSYEFTMEHVTRCALGDDTLPFTGESSFRDKAIEMKVNYIHVGGGRHDRIPIAHVDGVQMEHGCGRETSTEHKAFCNTQGFKWEYFTVGCTAPALNQVVASNVLSSTDSEEISYKQLAQRSPSVSYLHRYDGSVVGVTLRELHPLGNPAELFGRERRDKLQGDLNALMRNGSREITAERMAALARSDNWYHKIRNPAALLEFDTRNMVVPVPPAAGPGNAEPVAPARWLVRPRVALFNSSSMNSTPTRSPRSEGELLARSRHGARGTSRATSRSRRRAALRARRGVHRIPYARRVCARRALSARECQNRSADFTAEERAVLVQLEGLINGVLALFRAWWETGSTPWSPPCPACFEHERYAGANVSEHGYPTNFTLDEVDYCNLMYWIILPSLGARVYRRGAAARQAEHAVRSQLRYRNGERDLSENLGLSDANRTLTVARLTGDCAFSKVRPSVCEVDVSEHFEPTASRHKSCTDAGFHETSVVTYVWAIRLARIARIGNNLAKVLLGMHYSTLLTHEVIRDHYDTAYYSGMSYLLFRGVRFTGCGVSLMQQKSALYTLGTEVLCNPTSHNTHQVHTVNQYCESVVIPETLESPGLYIPNLYMKDVRGGDVHVDGRGGPYDMVIADAFNGFCPESDSASGYRRPYLFTTGRSQALQGLGGAVPKDPLMSAEAYTCMPTLLRPFSSTLRGSQRGRRRDCDEESNRRLFCDALHAQEFERSVLDSIGDPFKDTVERANGNKRATDIMQPSLGVAFCGTYGVGLTSDKKLMTACDPTAQEPLGIPRPELQPNPSHLRDRAAERGTGGELRRSEEEGRGGQMGHVHGTRFVHRVARGTWDLVDFVLSCAVNFFATLYMHPMEQQRCVALIRKREEAEVDAAINTVARSITGLDANIAMLKEFAASATCERAAYAKYVNELRSAEAQRDQLRYLLAALRGRIDTDKLISAVDTLSDNVGLQLDASVKINRTVLALTVNRDLDDAREPVTKSTVETACLAYQDETASALTRGALV</sequence>
<keyword evidence="4" id="KW-1185">Reference proteome</keyword>